<dbReference type="NCBIfam" id="NF005829">
    <property type="entry name" value="PRK07726.1"/>
    <property type="match status" value="1"/>
</dbReference>
<keyword evidence="6" id="KW-0238">DNA-binding</keyword>
<dbReference type="PRINTS" id="PR00417">
    <property type="entry name" value="PRTPISMRASEI"/>
</dbReference>
<keyword evidence="4" id="KW-0479">Metal-binding</keyword>
<evidence type="ECO:0000313" key="14">
    <source>
        <dbReference type="Proteomes" id="UP000001258"/>
    </source>
</evidence>
<dbReference type="Gene3D" id="2.70.20.10">
    <property type="entry name" value="Topoisomerase I, domain 3"/>
    <property type="match status" value="1"/>
</dbReference>
<dbReference type="CDD" id="cd03362">
    <property type="entry name" value="TOPRIM_TopoIA_TopoIII"/>
    <property type="match status" value="1"/>
</dbReference>
<dbReference type="GO" id="GO:0003917">
    <property type="term" value="F:DNA topoisomerase type I (single strand cut, ATP-independent) activity"/>
    <property type="evidence" value="ECO:0007669"/>
    <property type="project" value="UniProtKB-EC"/>
</dbReference>
<dbReference type="InterPro" id="IPR003602">
    <property type="entry name" value="Topo_IA_DNA-bd_dom"/>
</dbReference>
<evidence type="ECO:0000256" key="2">
    <source>
        <dbReference type="ARBA" id="ARBA00009446"/>
    </source>
</evidence>
<keyword evidence="7 13" id="KW-0413">Isomerase</keyword>
<dbReference type="RefSeq" id="WP_010899528.1">
    <property type="nucleotide sequence ID" value="NC_002570.2"/>
</dbReference>
<evidence type="ECO:0000256" key="11">
    <source>
        <dbReference type="ARBA" id="ARBA00032877"/>
    </source>
</evidence>
<dbReference type="GO" id="GO:0006310">
    <property type="term" value="P:DNA recombination"/>
    <property type="evidence" value="ECO:0007669"/>
    <property type="project" value="TreeGrafter"/>
</dbReference>
<dbReference type="SMART" id="SM00436">
    <property type="entry name" value="TOP1Bc"/>
    <property type="match status" value="1"/>
</dbReference>
<evidence type="ECO:0000256" key="4">
    <source>
        <dbReference type="ARBA" id="ARBA00022723"/>
    </source>
</evidence>
<evidence type="ECO:0000256" key="1">
    <source>
        <dbReference type="ARBA" id="ARBA00000213"/>
    </source>
</evidence>
<evidence type="ECO:0000256" key="6">
    <source>
        <dbReference type="ARBA" id="ARBA00023125"/>
    </source>
</evidence>
<evidence type="ECO:0000256" key="7">
    <source>
        <dbReference type="ARBA" id="ARBA00023235"/>
    </source>
</evidence>
<dbReference type="SMART" id="SM00493">
    <property type="entry name" value="TOPRIM"/>
    <property type="match status" value="1"/>
</dbReference>
<dbReference type="Pfam" id="PF01751">
    <property type="entry name" value="Toprim"/>
    <property type="match status" value="1"/>
</dbReference>
<dbReference type="PANTHER" id="PTHR11390">
    <property type="entry name" value="PROKARYOTIC DNA TOPOISOMERASE"/>
    <property type="match status" value="1"/>
</dbReference>
<dbReference type="InterPro" id="IPR003601">
    <property type="entry name" value="Topo_IA_2"/>
</dbReference>
<protein>
    <recommendedName>
        <fullName evidence="3">DNA topoisomerase</fullName>
        <ecNumber evidence="3">5.6.2.1</ecNumber>
    </recommendedName>
    <alternativeName>
        <fullName evidence="11">Omega-protein</fullName>
    </alternativeName>
    <alternativeName>
        <fullName evidence="10">Relaxing enzyme</fullName>
    </alternativeName>
    <alternativeName>
        <fullName evidence="8">Swivelase</fullName>
    </alternativeName>
    <alternativeName>
        <fullName evidence="9">Untwisting enzyme</fullName>
    </alternativeName>
</protein>
<proteinExistence type="inferred from homology"/>
<dbReference type="GO" id="GO:0006281">
    <property type="term" value="P:DNA repair"/>
    <property type="evidence" value="ECO:0007669"/>
    <property type="project" value="TreeGrafter"/>
</dbReference>
<dbReference type="GO" id="GO:0043597">
    <property type="term" value="C:cytoplasmic replication fork"/>
    <property type="evidence" value="ECO:0007669"/>
    <property type="project" value="TreeGrafter"/>
</dbReference>
<evidence type="ECO:0000256" key="9">
    <source>
        <dbReference type="ARBA" id="ARBA00031985"/>
    </source>
</evidence>
<dbReference type="Gene3D" id="1.10.290.10">
    <property type="entry name" value="Topoisomerase I, domain 4"/>
    <property type="match status" value="1"/>
</dbReference>
<dbReference type="InterPro" id="IPR025589">
    <property type="entry name" value="Toprim_C_rpt"/>
</dbReference>
<dbReference type="PANTHER" id="PTHR11390:SF21">
    <property type="entry name" value="DNA TOPOISOMERASE 3-ALPHA"/>
    <property type="match status" value="1"/>
</dbReference>
<accession>Q9K7H4</accession>
<organism evidence="13 14">
    <name type="scientific">Halalkalibacterium halodurans (strain ATCC BAA-125 / DSM 18197 / FERM 7344 / JCM 9153 / C-125)</name>
    <name type="common">Bacillus halodurans</name>
    <dbReference type="NCBI Taxonomy" id="272558"/>
    <lineage>
        <taxon>Bacteria</taxon>
        <taxon>Bacillati</taxon>
        <taxon>Bacillota</taxon>
        <taxon>Bacilli</taxon>
        <taxon>Bacillales</taxon>
        <taxon>Bacillaceae</taxon>
        <taxon>Halalkalibacterium (ex Joshi et al. 2022)</taxon>
    </lineage>
</organism>
<evidence type="ECO:0000256" key="8">
    <source>
        <dbReference type="ARBA" id="ARBA00030003"/>
    </source>
</evidence>
<dbReference type="InterPro" id="IPR013825">
    <property type="entry name" value="Topo_IA_cen_sub2"/>
</dbReference>
<dbReference type="KEGG" id="bha:BH3387"/>
<dbReference type="InterPro" id="IPR000380">
    <property type="entry name" value="Topo_IA"/>
</dbReference>
<feature type="domain" description="Topo IA-type catalytic" evidence="12">
    <location>
        <begin position="159"/>
        <end position="599"/>
    </location>
</feature>
<dbReference type="NCBIfam" id="TIGR01056">
    <property type="entry name" value="topB"/>
    <property type="match status" value="1"/>
</dbReference>
<dbReference type="eggNOG" id="COG0550">
    <property type="taxonomic scope" value="Bacteria"/>
</dbReference>
<comment type="catalytic activity">
    <reaction evidence="1">
        <text>ATP-independent breakage of single-stranded DNA, followed by passage and rejoining.</text>
        <dbReference type="EC" id="5.6.2.1"/>
    </reaction>
</comment>
<name>Q9K7H4_HALH5</name>
<keyword evidence="5" id="KW-0799">Topoisomerase</keyword>
<dbReference type="Proteomes" id="UP000001258">
    <property type="component" value="Chromosome"/>
</dbReference>
<dbReference type="GO" id="GO:0046872">
    <property type="term" value="F:metal ion binding"/>
    <property type="evidence" value="ECO:0007669"/>
    <property type="project" value="UniProtKB-KW"/>
</dbReference>
<dbReference type="Gene3D" id="1.10.460.10">
    <property type="entry name" value="Topoisomerase I, domain 2"/>
    <property type="match status" value="1"/>
</dbReference>
<dbReference type="EMBL" id="BA000004">
    <property type="protein sequence ID" value="BAB07106.1"/>
    <property type="molecule type" value="Genomic_DNA"/>
</dbReference>
<evidence type="ECO:0000259" key="12">
    <source>
        <dbReference type="PROSITE" id="PS52039"/>
    </source>
</evidence>
<dbReference type="SUPFAM" id="SSF56712">
    <property type="entry name" value="Prokaryotic type I DNA topoisomerase"/>
    <property type="match status" value="1"/>
</dbReference>
<dbReference type="InterPro" id="IPR034144">
    <property type="entry name" value="TOPRIM_TopoIII"/>
</dbReference>
<dbReference type="AlphaFoldDB" id="Q9K7H4"/>
<dbReference type="InterPro" id="IPR005738">
    <property type="entry name" value="TopoIII"/>
</dbReference>
<dbReference type="HOGENOM" id="CLU_002929_5_2_9"/>
<reference evidence="13 14" key="1">
    <citation type="journal article" date="2000" name="Nucleic Acids Res.">
        <title>Complete genome sequence of the alkaliphilic bacterium Bacillus halodurans and genomic sequence comparison with Bacillus subtilis.</title>
        <authorList>
            <person name="Takami H."/>
            <person name="Nakasone K."/>
            <person name="Takaki Y."/>
            <person name="Maeno G."/>
            <person name="Sasaki R."/>
            <person name="Masui N."/>
            <person name="Fuji F."/>
            <person name="Hirama C."/>
            <person name="Nakamura Y."/>
            <person name="Ogasawara N."/>
            <person name="Kuhara S."/>
            <person name="Horikoshi K."/>
        </authorList>
    </citation>
    <scope>NUCLEOTIDE SEQUENCE [LARGE SCALE GENOMIC DNA]</scope>
    <source>
        <strain evidence="14">ATCC BAA-125 / DSM 18197 / FERM 7344 / JCM 9153 / C-125</strain>
    </source>
</reference>
<dbReference type="EC" id="5.6.2.1" evidence="3"/>
<dbReference type="InterPro" id="IPR013824">
    <property type="entry name" value="Topo_IA_cen_sub1"/>
</dbReference>
<dbReference type="GO" id="GO:0003677">
    <property type="term" value="F:DNA binding"/>
    <property type="evidence" value="ECO:0007669"/>
    <property type="project" value="UniProtKB-KW"/>
</dbReference>
<dbReference type="CDD" id="cd00186">
    <property type="entry name" value="TOP1Ac"/>
    <property type="match status" value="1"/>
</dbReference>
<dbReference type="PIR" id="C84073">
    <property type="entry name" value="C84073"/>
</dbReference>
<evidence type="ECO:0000256" key="5">
    <source>
        <dbReference type="ARBA" id="ARBA00023029"/>
    </source>
</evidence>
<dbReference type="InterPro" id="IPR013497">
    <property type="entry name" value="Topo_IA_cen"/>
</dbReference>
<keyword evidence="14" id="KW-1185">Reference proteome</keyword>
<evidence type="ECO:0000313" key="13">
    <source>
        <dbReference type="EMBL" id="BAB07106.1"/>
    </source>
</evidence>
<dbReference type="SMART" id="SM00437">
    <property type="entry name" value="TOP1Ac"/>
    <property type="match status" value="1"/>
</dbReference>
<evidence type="ECO:0000256" key="10">
    <source>
        <dbReference type="ARBA" id="ARBA00032235"/>
    </source>
</evidence>
<dbReference type="Pfam" id="PF13342">
    <property type="entry name" value="Toprim_Crpt"/>
    <property type="match status" value="1"/>
</dbReference>
<dbReference type="Pfam" id="PF01131">
    <property type="entry name" value="Topoisom_bac"/>
    <property type="match status" value="1"/>
</dbReference>
<dbReference type="InterPro" id="IPR023405">
    <property type="entry name" value="Topo_IA_core_domain"/>
</dbReference>
<sequence length="721" mass="82001">MGAVVVIAEKPDQGMKLAAPFPHRNKRGYVEVAPCDQFPAGAFFTWAVGHLCELCPPEQYDPSWKKWTLEALPLIPQSFVHRVSRGKKDQFQVIRSLVHRKEVTEIVMAGDAGREGELIVRLILKQCRVKKKTSRLWLSSLTKQAVVSGFHQLKSAESTEPLYHEALSRSCADWLIGMNVTRAYTLLLKKKGVDSLFSTGRVQTPTLALIVKREKEIEAFESKPFWEVKATFRVQGHEYEGIWHKDRETRLFDQPMAEAIAAFCRGKQGKVTKVKKETKTLKPPYLFNLSSLQATANKRFTFSPKKTLDVAQKLYVKGHISYPRTDSSFLTAEEGKAAKRIVQLLKQEDAYASLFPLDRDNLLQDRRYVNQSKVTDHYAIIPTDDVPKVQTLAKDEQLLYDLIVRQFLAAHMREAKIAYTEVETLVDERATFLTKGKQLLDQGWKQIIGLSKDDKDEDIPPLEEGWTGDVKHADVREGKTKPPSRYTEGQLITLMKTVGKHVEDDELEKVLMRTEGLGTEATRAGIITLLKDRQYIEIKKNVVYATEKGKLLIEALGPSLLASPEMTAKWEQRLFEIGRGQADAHAFMEQVKKLSDHLVKEAHQRANTWDFSSFDQEALEEKTKKRKKRRPTYVGSCLACDGKLLDRGEFYGCTNYEAKSCRFTISKTILGKRLSQANVKKLLQGETTNVIKGLKKGSDTFDAKLYWDKEKKKLGFQPVES</sequence>
<gene>
    <name evidence="13" type="primary">topB</name>
</gene>
<comment type="similarity">
    <text evidence="2">Belongs to the type IA topoisomerase family.</text>
</comment>
<dbReference type="STRING" id="272558.gene:10729300"/>
<dbReference type="OrthoDB" id="9803554at2"/>
<dbReference type="PROSITE" id="PS52039">
    <property type="entry name" value="TOPO_IA_2"/>
    <property type="match status" value="1"/>
</dbReference>
<dbReference type="InterPro" id="IPR013826">
    <property type="entry name" value="Topo_IA_cen_sub3"/>
</dbReference>
<dbReference type="GO" id="GO:0006265">
    <property type="term" value="P:DNA topological change"/>
    <property type="evidence" value="ECO:0007669"/>
    <property type="project" value="InterPro"/>
</dbReference>
<dbReference type="Gene3D" id="3.40.50.140">
    <property type="match status" value="1"/>
</dbReference>
<evidence type="ECO:0000256" key="3">
    <source>
        <dbReference type="ARBA" id="ARBA00012891"/>
    </source>
</evidence>
<dbReference type="InterPro" id="IPR006171">
    <property type="entry name" value="TOPRIM_dom"/>
</dbReference>